<dbReference type="Proteomes" id="UP000317638">
    <property type="component" value="Unassembled WGS sequence"/>
</dbReference>
<protein>
    <submittedName>
        <fullName evidence="2">Uncharacterized protein</fullName>
    </submittedName>
</protein>
<evidence type="ECO:0000313" key="2">
    <source>
        <dbReference type="EMBL" id="TRY18864.1"/>
    </source>
</evidence>
<organism evidence="2 3">
    <name type="scientific">Tessaracoccus rhinocerotis</name>
    <dbReference type="NCBI Taxonomy" id="1689449"/>
    <lineage>
        <taxon>Bacteria</taxon>
        <taxon>Bacillati</taxon>
        <taxon>Actinomycetota</taxon>
        <taxon>Actinomycetes</taxon>
        <taxon>Propionibacteriales</taxon>
        <taxon>Propionibacteriaceae</taxon>
        <taxon>Tessaracoccus</taxon>
    </lineage>
</organism>
<comment type="caution">
    <text evidence="2">The sequence shown here is derived from an EMBL/GenBank/DDBJ whole genome shotgun (WGS) entry which is preliminary data.</text>
</comment>
<dbReference type="AlphaFoldDB" id="A0A553K2F2"/>
<evidence type="ECO:0000313" key="3">
    <source>
        <dbReference type="Proteomes" id="UP000317638"/>
    </source>
</evidence>
<keyword evidence="1" id="KW-0812">Transmembrane</keyword>
<keyword evidence="3" id="KW-1185">Reference proteome</keyword>
<feature type="transmembrane region" description="Helical" evidence="1">
    <location>
        <begin position="35"/>
        <end position="64"/>
    </location>
</feature>
<keyword evidence="1" id="KW-0472">Membrane</keyword>
<evidence type="ECO:0000256" key="1">
    <source>
        <dbReference type="SAM" id="Phobius"/>
    </source>
</evidence>
<reference evidence="2 3" key="1">
    <citation type="submission" date="2019-07" db="EMBL/GenBank/DDBJ databases">
        <authorList>
            <person name="Zhou L.-Y."/>
        </authorList>
    </citation>
    <scope>NUCLEOTIDE SEQUENCE [LARGE SCALE GENOMIC DNA]</scope>
    <source>
        <strain evidence="2 3">YIM 101269</strain>
    </source>
</reference>
<accession>A0A553K2F2</accession>
<gene>
    <name evidence="2" type="ORF">FOJ82_07075</name>
</gene>
<dbReference type="EMBL" id="VKKG01000002">
    <property type="protein sequence ID" value="TRY18864.1"/>
    <property type="molecule type" value="Genomic_DNA"/>
</dbReference>
<keyword evidence="1" id="KW-1133">Transmembrane helix</keyword>
<proteinExistence type="predicted"/>
<name>A0A553K2F2_9ACTN</name>
<sequence>MKRKLIEVSLRPEIPSNEGAARPVPGVADSVGSGVAVAVAVTLGVGVAVVLAAVALAVTVAVATGVVGVVGGSRVLVAEGVVRAVRVGVGAVGVKCTMLLNTHLFTQWKVRLPRRSSRDSMTLDRV</sequence>